<dbReference type="EMBL" id="RAXV01000010">
    <property type="protein sequence ID" value="RKG32299.1"/>
    <property type="molecule type" value="Genomic_DNA"/>
</dbReference>
<evidence type="ECO:0000313" key="2">
    <source>
        <dbReference type="EMBL" id="RKG32299.1"/>
    </source>
</evidence>
<evidence type="ECO:0000313" key="3">
    <source>
        <dbReference type="Proteomes" id="UP000282388"/>
    </source>
</evidence>
<evidence type="ECO:0000256" key="1">
    <source>
        <dbReference type="SAM" id="Phobius"/>
    </source>
</evidence>
<feature type="transmembrane region" description="Helical" evidence="1">
    <location>
        <begin position="41"/>
        <end position="63"/>
    </location>
</feature>
<name>A0A3A8EDK9_9GAMM</name>
<feature type="transmembrane region" description="Helical" evidence="1">
    <location>
        <begin position="12"/>
        <end position="35"/>
    </location>
</feature>
<proteinExistence type="predicted"/>
<comment type="caution">
    <text evidence="2">The sequence shown here is derived from an EMBL/GenBank/DDBJ whole genome shotgun (WGS) entry which is preliminary data.</text>
</comment>
<reference evidence="2 3" key="1">
    <citation type="submission" date="2018-09" db="EMBL/GenBank/DDBJ databases">
        <title>The draft genome of Acinetobacter spp. strains.</title>
        <authorList>
            <person name="Qin J."/>
            <person name="Feng Y."/>
            <person name="Zong Z."/>
        </authorList>
    </citation>
    <scope>NUCLEOTIDE SEQUENCE [LARGE SCALE GENOMIC DNA]</scope>
    <source>
        <strain evidence="2 3">WCHAc060012</strain>
    </source>
</reference>
<protein>
    <submittedName>
        <fullName evidence="2">Uncharacterized protein</fullName>
    </submittedName>
</protein>
<gene>
    <name evidence="2" type="ORF">D7V32_06420</name>
</gene>
<dbReference type="Proteomes" id="UP000282388">
    <property type="component" value="Unassembled WGS sequence"/>
</dbReference>
<keyword evidence="3" id="KW-1185">Reference proteome</keyword>
<dbReference type="AlphaFoldDB" id="A0A3A8EDK9"/>
<keyword evidence="1" id="KW-1133">Transmembrane helix</keyword>
<organism evidence="2 3">
    <name type="scientific">Acinetobacter tianfuensis</name>
    <dbReference type="NCBI Taxonomy" id="2419603"/>
    <lineage>
        <taxon>Bacteria</taxon>
        <taxon>Pseudomonadati</taxon>
        <taxon>Pseudomonadota</taxon>
        <taxon>Gammaproteobacteria</taxon>
        <taxon>Moraxellales</taxon>
        <taxon>Moraxellaceae</taxon>
        <taxon>Acinetobacter</taxon>
    </lineage>
</organism>
<dbReference type="RefSeq" id="WP_120402060.1">
    <property type="nucleotide sequence ID" value="NZ_RAXV01000010.1"/>
</dbReference>
<keyword evidence="1" id="KW-0812">Transmembrane</keyword>
<dbReference type="OrthoDB" id="9972061at2"/>
<feature type="transmembrane region" description="Helical" evidence="1">
    <location>
        <begin position="75"/>
        <end position="91"/>
    </location>
</feature>
<accession>A0A3A8EDK9</accession>
<sequence length="128" mass="13932">MSDVLKKIPTLTFWAACVVSAANIVAAVAGFGAALKWLSSVSINPLISVTAAVVIMGFLVVSWINSLMGNHAGKLIYLINILVSPFGYHAFGLPYWLGLSLAFAPYFLYFGAAYLVEQTEMLIKKWKK</sequence>
<feature type="transmembrane region" description="Helical" evidence="1">
    <location>
        <begin position="97"/>
        <end position="116"/>
    </location>
</feature>
<keyword evidence="1" id="KW-0472">Membrane</keyword>